<reference evidence="2" key="1">
    <citation type="journal article" date="2007" name="J. Bacteriol.">
        <title>Comparative genome analysis of four magnetotactic bacteria reveals a complex set of group-specific genes implicated in magnetosome biomineralization and function.</title>
        <authorList>
            <person name="Richter M."/>
            <person name="Kube M."/>
            <person name="Bazylinski D.A."/>
            <person name="Lombardot T."/>
            <person name="Gloeckner F.O."/>
            <person name="Reinhardt R."/>
            <person name="Schueler D."/>
        </authorList>
    </citation>
    <scope>NUCLEOTIDE SEQUENCE</scope>
    <source>
        <strain evidence="2">MSR-1</strain>
    </source>
</reference>
<dbReference type="EMBL" id="CU459003">
    <property type="protein sequence ID" value="CAM76451.1"/>
    <property type="molecule type" value="Genomic_DNA"/>
</dbReference>
<keyword evidence="2" id="KW-0378">Hydrolase</keyword>
<protein>
    <submittedName>
        <fullName evidence="2">Intein/homing endonuclease</fullName>
    </submittedName>
</protein>
<organism evidence="2">
    <name type="scientific">Magnetospirillum gryphiswaldense</name>
    <dbReference type="NCBI Taxonomy" id="55518"/>
    <lineage>
        <taxon>Bacteria</taxon>
        <taxon>Pseudomonadati</taxon>
        <taxon>Pseudomonadota</taxon>
        <taxon>Alphaproteobacteria</taxon>
        <taxon>Rhodospirillales</taxon>
        <taxon>Rhodospirillaceae</taxon>
        <taxon>Magnetospirillum</taxon>
    </lineage>
</organism>
<feature type="chain" id="PRO_5002674327" evidence="1">
    <location>
        <begin position="23"/>
        <end position="264"/>
    </location>
</feature>
<name>A4U0P4_9PROT</name>
<proteinExistence type="predicted"/>
<keyword evidence="1" id="KW-0732">Signal</keyword>
<dbReference type="GO" id="GO:0004519">
    <property type="term" value="F:endonuclease activity"/>
    <property type="evidence" value="ECO:0007669"/>
    <property type="project" value="UniProtKB-KW"/>
</dbReference>
<keyword evidence="2" id="KW-0255">Endonuclease</keyword>
<sequence length="264" mass="27379">MRNHACAIAAILTGMSAFSAFAADPAPAVSAPNVKVDVMGGALSGGPAILGGATFTAPLGHDFGVQMDGAFGMADQDLRGGMAVHLFYRDPTSMLLGVTGMWSNIAGPHKDAKSNIRRVGAEAEFYFDDFSILPSAGVQNDHADTTGYANLGGIYYATPNLALGTSVSGVANSRAIQAGFEYRPDSWTNTSYLFDTGVGNQGAAFVLAGIRFSFGAPSKTLQQRDRYDDPGNIVTYMNTVGSAAVTTKTDHIPTPTAVAVAPPT</sequence>
<evidence type="ECO:0000313" key="2">
    <source>
        <dbReference type="EMBL" id="CAM76451.1"/>
    </source>
</evidence>
<keyword evidence="2" id="KW-0540">Nuclease</keyword>
<dbReference type="AlphaFoldDB" id="A4U0P4"/>
<gene>
    <name evidence="2" type="ORF">MGR_3178</name>
</gene>
<accession>A4U0P4</accession>
<evidence type="ECO:0000256" key="1">
    <source>
        <dbReference type="SAM" id="SignalP"/>
    </source>
</evidence>
<feature type="signal peptide" evidence="1">
    <location>
        <begin position="1"/>
        <end position="22"/>
    </location>
</feature>
<dbReference type="RefSeq" id="WP_024078737.1">
    <property type="nucleotide sequence ID" value="NZ_CP027527.1"/>
</dbReference>